<proteinExistence type="predicted"/>
<dbReference type="Proteomes" id="UP000479190">
    <property type="component" value="Unassembled WGS sequence"/>
</dbReference>
<dbReference type="AlphaFoldDB" id="A0A6H5IYP9"/>
<gene>
    <name evidence="1" type="ORF">TBRA_LOCUS14506</name>
</gene>
<keyword evidence="2" id="KW-1185">Reference proteome</keyword>
<accession>A0A6H5IYP9</accession>
<name>A0A6H5IYP9_9HYME</name>
<reference evidence="1 2" key="1">
    <citation type="submission" date="2020-02" db="EMBL/GenBank/DDBJ databases">
        <authorList>
            <person name="Ferguson B K."/>
        </authorList>
    </citation>
    <scope>NUCLEOTIDE SEQUENCE [LARGE SCALE GENOMIC DNA]</scope>
</reference>
<sequence length="285" mass="32279">MKMKVLKHWRVNEKGVVDLQKKRFTLERKKFTWKYQKGWKIGSRKNGIGIIYNRKFHIIRKMAVGITGSEERADTVCIYIYKLNPNILVSNESGRIRVIQTIGLGARLSTRAPCFPPLRTAERIVTVDREAWEAELERLDALKSTNTEGPPGQRLPLFTDLNIFLNGRFCMTVACPSTMAIGGKFTSQSRVKRTARSFVTGAQRLEERGITESLCFDCIRPGHAARISPSRSICQVCCNDPNFALLSVNVKGARLPTQGHCFELRLAKQEIESVPRRGAREIKLT</sequence>
<evidence type="ECO:0000313" key="2">
    <source>
        <dbReference type="Proteomes" id="UP000479190"/>
    </source>
</evidence>
<evidence type="ECO:0000313" key="1">
    <source>
        <dbReference type="EMBL" id="CAB0042918.1"/>
    </source>
</evidence>
<dbReference type="EMBL" id="CADCXV010001239">
    <property type="protein sequence ID" value="CAB0042918.1"/>
    <property type="molecule type" value="Genomic_DNA"/>
</dbReference>
<organism evidence="1 2">
    <name type="scientific">Trichogramma brassicae</name>
    <dbReference type="NCBI Taxonomy" id="86971"/>
    <lineage>
        <taxon>Eukaryota</taxon>
        <taxon>Metazoa</taxon>
        <taxon>Ecdysozoa</taxon>
        <taxon>Arthropoda</taxon>
        <taxon>Hexapoda</taxon>
        <taxon>Insecta</taxon>
        <taxon>Pterygota</taxon>
        <taxon>Neoptera</taxon>
        <taxon>Endopterygota</taxon>
        <taxon>Hymenoptera</taxon>
        <taxon>Apocrita</taxon>
        <taxon>Proctotrupomorpha</taxon>
        <taxon>Chalcidoidea</taxon>
        <taxon>Trichogrammatidae</taxon>
        <taxon>Trichogramma</taxon>
    </lineage>
</organism>
<protein>
    <submittedName>
        <fullName evidence="1">Uncharacterized protein</fullName>
    </submittedName>
</protein>